<proteinExistence type="inferred from homology"/>
<dbReference type="PANTHER" id="PTHR34975">
    <property type="entry name" value="SPORE GERMINATION PROTEIN A2"/>
    <property type="match status" value="1"/>
</dbReference>
<sequence>MEKARINANQLFAMIFLFEIGTAIVLPVGFASVQSVWMAILIALVFGIGLYLIYDYLYREYPNLPLSGYIKAILGKPIGWVVNLSLLLFLIHNDARVLRETSELLVTASYDMTPLIVISALMIVAVIYVLSKGVEVIARVAEIYFLIFLFLGLLGFIFILFSNIIEIKNLFPLLSKGWKPVFQAAFPRITMFPFGETISIATILPYLKKSVTGRKTGIFALIASGLILSFSHAIEICVLGPDIYARSTFPLFLMITRVNIADFVQRMDAFVILALIIGAFFKCAIHMYAAMSVAADMFHMEIRKMALPVGITILVASIMLASNWAQFLAMGKEVITSILIPIYGMYLPIFLVIVHLIRKRLFKKS</sequence>
<evidence type="ECO:0000256" key="2">
    <source>
        <dbReference type="ARBA" id="ARBA00007998"/>
    </source>
</evidence>
<dbReference type="Pfam" id="PF03845">
    <property type="entry name" value="Spore_permease"/>
    <property type="match status" value="1"/>
</dbReference>
<keyword evidence="10" id="KW-1185">Reference proteome</keyword>
<comment type="similarity">
    <text evidence="2">Belongs to the amino acid-polyamine-organocation (APC) superfamily. Spore germination protein (SGP) (TC 2.A.3.9) family.</text>
</comment>
<dbReference type="GO" id="GO:0016020">
    <property type="term" value="C:membrane"/>
    <property type="evidence" value="ECO:0007669"/>
    <property type="project" value="UniProtKB-SubCell"/>
</dbReference>
<accession>A0A368VLE5</accession>
<dbReference type="OrthoDB" id="1891864at2"/>
<dbReference type="Proteomes" id="UP000252415">
    <property type="component" value="Unassembled WGS sequence"/>
</dbReference>
<reference evidence="9 10" key="1">
    <citation type="submission" date="2018-07" db="EMBL/GenBank/DDBJ databases">
        <title>Genomic Encyclopedia of Type Strains, Phase III (KMG-III): the genomes of soil and plant-associated and newly described type strains.</title>
        <authorList>
            <person name="Whitman W."/>
        </authorList>
    </citation>
    <scope>NUCLEOTIDE SEQUENCE [LARGE SCALE GENOMIC DNA]</scope>
    <source>
        <strain evidence="9 10">CECT 7506</strain>
    </source>
</reference>
<feature type="transmembrane region" description="Helical" evidence="8">
    <location>
        <begin position="269"/>
        <end position="294"/>
    </location>
</feature>
<evidence type="ECO:0000256" key="4">
    <source>
        <dbReference type="ARBA" id="ARBA00022544"/>
    </source>
</evidence>
<keyword evidence="6 8" id="KW-1133">Transmembrane helix</keyword>
<keyword evidence="3" id="KW-0813">Transport</keyword>
<evidence type="ECO:0000256" key="1">
    <source>
        <dbReference type="ARBA" id="ARBA00004141"/>
    </source>
</evidence>
<protein>
    <submittedName>
        <fullName evidence="9">Spore germination protein KB</fullName>
    </submittedName>
</protein>
<dbReference type="AlphaFoldDB" id="A0A368VLE5"/>
<dbReference type="PANTHER" id="PTHR34975:SF2">
    <property type="entry name" value="SPORE GERMINATION PROTEIN A2"/>
    <property type="match status" value="1"/>
</dbReference>
<dbReference type="EMBL" id="QPJD01000016">
    <property type="protein sequence ID" value="RCW42519.1"/>
    <property type="molecule type" value="Genomic_DNA"/>
</dbReference>
<feature type="transmembrane region" description="Helical" evidence="8">
    <location>
        <begin position="185"/>
        <end position="207"/>
    </location>
</feature>
<evidence type="ECO:0000313" key="10">
    <source>
        <dbReference type="Proteomes" id="UP000252415"/>
    </source>
</evidence>
<evidence type="ECO:0000313" key="9">
    <source>
        <dbReference type="EMBL" id="RCW42519.1"/>
    </source>
</evidence>
<name>A0A368VLE5_9BACL</name>
<feature type="transmembrane region" description="Helical" evidence="8">
    <location>
        <begin position="143"/>
        <end position="165"/>
    </location>
</feature>
<comment type="subcellular location">
    <subcellularLocation>
        <location evidence="1">Membrane</location>
        <topology evidence="1">Multi-pass membrane protein</topology>
    </subcellularLocation>
</comment>
<evidence type="ECO:0000256" key="8">
    <source>
        <dbReference type="SAM" id="Phobius"/>
    </source>
</evidence>
<feature type="transmembrane region" description="Helical" evidence="8">
    <location>
        <begin position="219"/>
        <end position="244"/>
    </location>
</feature>
<comment type="caution">
    <text evidence="9">The sequence shown here is derived from an EMBL/GenBank/DDBJ whole genome shotgun (WGS) entry which is preliminary data.</text>
</comment>
<dbReference type="InterPro" id="IPR004761">
    <property type="entry name" value="Spore_GerAB"/>
</dbReference>
<evidence type="ECO:0000256" key="7">
    <source>
        <dbReference type="ARBA" id="ARBA00023136"/>
    </source>
</evidence>
<evidence type="ECO:0000256" key="5">
    <source>
        <dbReference type="ARBA" id="ARBA00022692"/>
    </source>
</evidence>
<organism evidence="9 10">
    <name type="scientific">Paenibacillus prosopidis</name>
    <dbReference type="NCBI Taxonomy" id="630520"/>
    <lineage>
        <taxon>Bacteria</taxon>
        <taxon>Bacillati</taxon>
        <taxon>Bacillota</taxon>
        <taxon>Bacilli</taxon>
        <taxon>Bacillales</taxon>
        <taxon>Paenibacillaceae</taxon>
        <taxon>Paenibacillus</taxon>
    </lineage>
</organism>
<dbReference type="RefSeq" id="WP_114382705.1">
    <property type="nucleotide sequence ID" value="NZ_QPJD01000016.1"/>
</dbReference>
<dbReference type="NCBIfam" id="TIGR00912">
    <property type="entry name" value="2A0309"/>
    <property type="match status" value="1"/>
</dbReference>
<keyword evidence="7 8" id="KW-0472">Membrane</keyword>
<feature type="transmembrane region" description="Helical" evidence="8">
    <location>
        <begin position="69"/>
        <end position="92"/>
    </location>
</feature>
<feature type="transmembrane region" description="Helical" evidence="8">
    <location>
        <begin position="36"/>
        <end position="57"/>
    </location>
</feature>
<dbReference type="GO" id="GO:0009847">
    <property type="term" value="P:spore germination"/>
    <property type="evidence" value="ECO:0007669"/>
    <property type="project" value="InterPro"/>
</dbReference>
<gene>
    <name evidence="9" type="ORF">DFP97_11681</name>
</gene>
<evidence type="ECO:0000256" key="6">
    <source>
        <dbReference type="ARBA" id="ARBA00022989"/>
    </source>
</evidence>
<keyword evidence="4" id="KW-0309">Germination</keyword>
<feature type="transmembrane region" description="Helical" evidence="8">
    <location>
        <begin position="306"/>
        <end position="328"/>
    </location>
</feature>
<feature type="transmembrane region" description="Helical" evidence="8">
    <location>
        <begin position="112"/>
        <end position="131"/>
    </location>
</feature>
<feature type="transmembrane region" description="Helical" evidence="8">
    <location>
        <begin position="334"/>
        <end position="357"/>
    </location>
</feature>
<keyword evidence="5 8" id="KW-0812">Transmembrane</keyword>
<evidence type="ECO:0000256" key="3">
    <source>
        <dbReference type="ARBA" id="ARBA00022448"/>
    </source>
</evidence>
<feature type="transmembrane region" description="Helical" evidence="8">
    <location>
        <begin position="12"/>
        <end position="30"/>
    </location>
</feature>